<dbReference type="Proteomes" id="UP000323452">
    <property type="component" value="Unassembled WGS sequence"/>
</dbReference>
<dbReference type="EMBL" id="AAKQSY010000011">
    <property type="protein sequence ID" value="ECU6930121.1"/>
    <property type="molecule type" value="Genomic_DNA"/>
</dbReference>
<dbReference type="EMBL" id="AAKIXF010000011">
    <property type="protein sequence ID" value="ECS2243007.1"/>
    <property type="molecule type" value="Genomic_DNA"/>
</dbReference>
<reference evidence="7 8" key="5">
    <citation type="journal article" date="2019" name="Proc. Natl. Acad. Sci. U.S.A.">
        <title>Microbiome composition shapes rapid genomic adaptation of Drosophila melanogaster.</title>
        <authorList>
            <person name="Rudman S.M."/>
            <person name="Greenblum S."/>
            <person name="Hughes R.C."/>
            <person name="Rajpurohit S."/>
            <person name="Kiratli O."/>
            <person name="Lowder D.B."/>
            <person name="Lemmon S.G."/>
            <person name="Petrov D.A."/>
            <person name="Chaston J.M."/>
            <person name="Schmidt P."/>
        </authorList>
    </citation>
    <scope>NUCLEOTIDE SEQUENCE [LARGE SCALE GENOMIC DNA]</scope>
    <source>
        <strain evidence="7 8">ME2L-19-234</strain>
    </source>
</reference>
<dbReference type="Proteomes" id="UP000839902">
    <property type="component" value="Unassembled WGS sequence"/>
</dbReference>
<evidence type="ECO:0000313" key="6">
    <source>
        <dbReference type="EMBL" id="HAE8897612.1"/>
    </source>
</evidence>
<reference evidence="4" key="3">
    <citation type="submission" date="2018-07" db="EMBL/GenBank/DDBJ databases">
        <authorList>
            <consortium name="PulseNet: The National Subtyping Network for Foodborne Disease Surveillance"/>
            <person name="Tarr C.L."/>
            <person name="Trees E."/>
            <person name="Katz L.S."/>
            <person name="Carleton-Romer H.A."/>
            <person name="Stroika S."/>
            <person name="Kucerova Z."/>
            <person name="Roache K.F."/>
            <person name="Sabol A.L."/>
            <person name="Besser J."/>
            <person name="Gerner-Smidt P."/>
        </authorList>
    </citation>
    <scope>NUCLEOTIDE SEQUENCE</scope>
    <source>
        <strain evidence="4">PNUSAS002073</strain>
    </source>
</reference>
<dbReference type="EMBL" id="DAAROJ010000031">
    <property type="protein sequence ID" value="HAE3197111.1"/>
    <property type="molecule type" value="Genomic_DNA"/>
</dbReference>
<dbReference type="EMBL" id="AAKOHZ010000041">
    <property type="protein sequence ID" value="ECT9251269.1"/>
    <property type="molecule type" value="Genomic_DNA"/>
</dbReference>
<proteinExistence type="predicted"/>
<reference evidence="5" key="4">
    <citation type="submission" date="2018-07" db="EMBL/GenBank/DDBJ databases">
        <authorList>
            <consortium name="NCBI Pathogen Detection Project"/>
        </authorList>
    </citation>
    <scope>NUCLEOTIDE SEQUENCE</scope>
    <source>
        <strain evidence="5">11-0573</strain>
        <strain evidence="6">12-0352</strain>
    </source>
</reference>
<sequence length="107" mass="11957">MAFVSVREFAIKALGREAEQPNVVFRISKSGSANGRFNKSCPFGGHRVDFQIDEHSKKIRVRADDSGLSVHKGTGQFSASKEVFKILGPQKIFITESDDGWWYGSYD</sequence>
<dbReference type="RefSeq" id="WP_023234529.1">
    <property type="nucleotide sequence ID" value="NZ_CP008925.1"/>
</dbReference>
<dbReference type="EMBL" id="SRAQ01000006">
    <property type="protein sequence ID" value="KAA7284208.1"/>
    <property type="molecule type" value="Genomic_DNA"/>
</dbReference>
<protein>
    <submittedName>
        <fullName evidence="1">Uncharacterized protein</fullName>
    </submittedName>
</protein>
<dbReference type="EMBL" id="DAATOQ010000041">
    <property type="protein sequence ID" value="HAE8897612.1"/>
    <property type="molecule type" value="Genomic_DNA"/>
</dbReference>
<accession>A0A2T9Q690</accession>
<evidence type="ECO:0000313" key="3">
    <source>
        <dbReference type="EMBL" id="ECT9251269.1"/>
    </source>
</evidence>
<evidence type="ECO:0000313" key="8">
    <source>
        <dbReference type="Proteomes" id="UP000323452"/>
    </source>
</evidence>
<name>A0A2T9Q690_SALET</name>
<organism evidence="1">
    <name type="scientific">Salmonella enterica subsp. enterica serovar Cerro</name>
    <dbReference type="NCBI Taxonomy" id="340188"/>
    <lineage>
        <taxon>Bacteria</taxon>
        <taxon>Pseudomonadati</taxon>
        <taxon>Pseudomonadota</taxon>
        <taxon>Gammaproteobacteria</taxon>
        <taxon>Enterobacterales</taxon>
        <taxon>Enterobacteriaceae</taxon>
        <taxon>Salmonella</taxon>
    </lineage>
</organism>
<evidence type="ECO:0000313" key="2">
    <source>
        <dbReference type="EMBL" id="ECS5570200.1"/>
    </source>
</evidence>
<evidence type="ECO:0000313" key="4">
    <source>
        <dbReference type="EMBL" id="ECU6930121.1"/>
    </source>
</evidence>
<evidence type="ECO:0000313" key="1">
    <source>
        <dbReference type="EMBL" id="ECS2243007.1"/>
    </source>
</evidence>
<reference evidence="1" key="2">
    <citation type="submission" date="2018-07" db="EMBL/GenBank/DDBJ databases">
        <authorList>
            <consortium name="NARMS: The National Antimicrobial Resistance Monitoring System"/>
        </authorList>
    </citation>
    <scope>NUCLEOTIDE SEQUENCE [LARGE SCALE GENOMIC DNA]</scope>
    <source>
        <strain evidence="1">FSIS1503023</strain>
        <strain evidence="2">FSIS1607449</strain>
        <strain evidence="3">FSIS1702211</strain>
    </source>
</reference>
<gene>
    <name evidence="4" type="ORF">A8D33_14100</name>
    <name evidence="1" type="ORF">APX06_13480</name>
    <name evidence="2" type="ORF">BGP46_13640</name>
    <name evidence="3" type="ORF">CGD37_22530</name>
    <name evidence="7" type="ORF">E4904_10720</name>
    <name evidence="5" type="ORF">G3454_004351</name>
    <name evidence="6" type="ORF">G4Y54_004156</name>
</gene>
<comment type="caution">
    <text evidence="1">The sequence shown here is derived from an EMBL/GenBank/DDBJ whole genome shotgun (WGS) entry which is preliminary data.</text>
</comment>
<evidence type="ECO:0000313" key="7">
    <source>
        <dbReference type="EMBL" id="KAA7284208.1"/>
    </source>
</evidence>
<reference evidence="7" key="6">
    <citation type="submission" date="2019-03" db="EMBL/GenBank/DDBJ databases">
        <authorList>
            <person name="Levent G."/>
            <person name="Schlochtermeier A."/>
            <person name="Ives S.E."/>
            <person name="Norman K.N."/>
            <person name="Lawhon S.D."/>
            <person name="Loneragan G.H."/>
            <person name="Anderson R.C."/>
            <person name="Scott H.M."/>
        </authorList>
    </citation>
    <scope>NUCLEOTIDE SEQUENCE</scope>
    <source>
        <strain evidence="7">ME2L-19-234</strain>
    </source>
</reference>
<dbReference type="AlphaFoldDB" id="A0A2T9Q690"/>
<dbReference type="EMBL" id="AAKJYZ010000010">
    <property type="protein sequence ID" value="ECS5570200.1"/>
    <property type="molecule type" value="Genomic_DNA"/>
</dbReference>
<reference evidence="5" key="1">
    <citation type="journal article" date="2018" name="Genome Biol.">
        <title>SKESA: strategic k-mer extension for scrupulous assemblies.</title>
        <authorList>
            <person name="Souvorov A."/>
            <person name="Agarwala R."/>
            <person name="Lipman D.J."/>
        </authorList>
    </citation>
    <scope>NUCLEOTIDE SEQUENCE</scope>
    <source>
        <strain evidence="5">11-0573</strain>
        <strain evidence="6">12-0352</strain>
    </source>
</reference>
<evidence type="ECO:0000313" key="5">
    <source>
        <dbReference type="EMBL" id="HAE3197111.1"/>
    </source>
</evidence>